<proteinExistence type="predicted"/>
<gene>
    <name evidence="7" type="ORF">GETHED_10560</name>
</gene>
<feature type="domain" description="TonB C-terminal" evidence="6">
    <location>
        <begin position="350"/>
        <end position="438"/>
    </location>
</feature>
<keyword evidence="3 5" id="KW-1133">Transmembrane helix</keyword>
<evidence type="ECO:0000256" key="2">
    <source>
        <dbReference type="ARBA" id="ARBA00022692"/>
    </source>
</evidence>
<protein>
    <recommendedName>
        <fullName evidence="6">TonB C-terminal domain-containing protein</fullName>
    </recommendedName>
</protein>
<evidence type="ECO:0000256" key="5">
    <source>
        <dbReference type="SAM" id="Phobius"/>
    </source>
</evidence>
<dbReference type="SUPFAM" id="SSF74653">
    <property type="entry name" value="TolA/TonB C-terminal domain"/>
    <property type="match status" value="1"/>
</dbReference>
<feature type="transmembrane region" description="Helical" evidence="5">
    <location>
        <begin position="12"/>
        <end position="35"/>
    </location>
</feature>
<evidence type="ECO:0000313" key="7">
    <source>
        <dbReference type="EMBL" id="GLH66692.1"/>
    </source>
</evidence>
<keyword evidence="8" id="KW-1185">Reference proteome</keyword>
<evidence type="ECO:0000313" key="8">
    <source>
        <dbReference type="Proteomes" id="UP001165044"/>
    </source>
</evidence>
<dbReference type="Gene3D" id="3.30.2010.10">
    <property type="entry name" value="Metalloproteases ('zincins'), catalytic domain"/>
    <property type="match status" value="1"/>
</dbReference>
<organism evidence="7 8">
    <name type="scientific">Geothrix edaphica</name>
    <dbReference type="NCBI Taxonomy" id="2927976"/>
    <lineage>
        <taxon>Bacteria</taxon>
        <taxon>Pseudomonadati</taxon>
        <taxon>Acidobacteriota</taxon>
        <taxon>Holophagae</taxon>
        <taxon>Holophagales</taxon>
        <taxon>Holophagaceae</taxon>
        <taxon>Geothrix</taxon>
    </lineage>
</organism>
<keyword evidence="2 5" id="KW-0812">Transmembrane</keyword>
<evidence type="ECO:0000256" key="3">
    <source>
        <dbReference type="ARBA" id="ARBA00022989"/>
    </source>
</evidence>
<feature type="transmembrane region" description="Helical" evidence="5">
    <location>
        <begin position="106"/>
        <end position="123"/>
    </location>
</feature>
<feature type="transmembrane region" description="Helical" evidence="5">
    <location>
        <begin position="310"/>
        <end position="331"/>
    </location>
</feature>
<name>A0ABQ5PWD6_9BACT</name>
<dbReference type="RefSeq" id="WP_285607200.1">
    <property type="nucleotide sequence ID" value="NZ_BSDC01000001.1"/>
</dbReference>
<dbReference type="Proteomes" id="UP001165044">
    <property type="component" value="Unassembled WGS sequence"/>
</dbReference>
<dbReference type="PANTHER" id="PTHR34978:SF3">
    <property type="entry name" value="SLR0241 PROTEIN"/>
    <property type="match status" value="1"/>
</dbReference>
<dbReference type="PANTHER" id="PTHR34978">
    <property type="entry name" value="POSSIBLE SENSOR-TRANSDUCER PROTEIN BLAR"/>
    <property type="match status" value="1"/>
</dbReference>
<dbReference type="InterPro" id="IPR037682">
    <property type="entry name" value="TonB_C"/>
</dbReference>
<dbReference type="EMBL" id="BSDC01000001">
    <property type="protein sequence ID" value="GLH66692.1"/>
    <property type="molecule type" value="Genomic_DNA"/>
</dbReference>
<sequence>MIDLSSFPVLQAIGWTLLHSLWQGALLALLAVVALRLAQRHSADLRYAIAVGTLGLLVLTFAGTLIWISIGGDPLPVSGTLAIVPIGEGQSPVSWMVRLRGALGPWIPWLFLAWILGFSLRLVQVGRSLVWLYGPCLGNLQPPPAEWLARFESMRIRSRVQAPVRLGLSDQVDSLVVLGWLKPMVLVPAAAFLALSPEALEALLAHELAHVRRGDFLANVLQTFAEALLFYHPAVWWLSRRIRQEREHCCDDAAVQACGDPILYASALVGLEELRSQPNLIPDLAPAASGGHLMSRIQRLLHPHATHAPAAPLAALIPALLLAVVLGIATLSATDAPKPAPAASDPVEMDFKLIRVKHQPEAPAYPPEAKAARIQGTVVVVLVIDTEGKVTAAKAISGPPELHACAVGYARAWEFEPAKVKGKPVPARFKLTMPFRLK</sequence>
<accession>A0ABQ5PWD6</accession>
<feature type="transmembrane region" description="Helical" evidence="5">
    <location>
        <begin position="47"/>
        <end position="70"/>
    </location>
</feature>
<reference evidence="7" key="1">
    <citation type="journal article" date="2023" name="Antonie Van Leeuwenhoek">
        <title>Mesoterricola silvestris gen. nov., sp. nov., Mesoterricola sediminis sp. nov., Geothrix oryzae sp. nov., Geothrix edaphica sp. nov., Geothrix rubra sp. nov., and Geothrix limicola sp. nov., six novel members of Acidobacteriota isolated from soils.</title>
        <authorList>
            <person name="Itoh H."/>
            <person name="Sugisawa Y."/>
            <person name="Mise K."/>
            <person name="Xu Z."/>
            <person name="Kuniyasu M."/>
            <person name="Ushijima N."/>
            <person name="Kawano K."/>
            <person name="Kobayashi E."/>
            <person name="Shiratori Y."/>
            <person name="Masuda Y."/>
            <person name="Senoo K."/>
        </authorList>
    </citation>
    <scope>NUCLEOTIDE SEQUENCE</scope>
    <source>
        <strain evidence="7">Red802</strain>
    </source>
</reference>
<comment type="subcellular location">
    <subcellularLocation>
        <location evidence="1">Membrane</location>
        <topology evidence="1">Single-pass membrane protein</topology>
    </subcellularLocation>
</comment>
<dbReference type="Pfam" id="PF05569">
    <property type="entry name" value="Peptidase_M56"/>
    <property type="match status" value="1"/>
</dbReference>
<dbReference type="InterPro" id="IPR008756">
    <property type="entry name" value="Peptidase_M56"/>
</dbReference>
<evidence type="ECO:0000256" key="1">
    <source>
        <dbReference type="ARBA" id="ARBA00004167"/>
    </source>
</evidence>
<dbReference type="Gene3D" id="3.30.1150.10">
    <property type="match status" value="1"/>
</dbReference>
<evidence type="ECO:0000256" key="4">
    <source>
        <dbReference type="ARBA" id="ARBA00023136"/>
    </source>
</evidence>
<feature type="transmembrane region" description="Helical" evidence="5">
    <location>
        <begin position="175"/>
        <end position="196"/>
    </location>
</feature>
<evidence type="ECO:0000259" key="6">
    <source>
        <dbReference type="PROSITE" id="PS52015"/>
    </source>
</evidence>
<dbReference type="InterPro" id="IPR052173">
    <property type="entry name" value="Beta-lactam_resp_regulator"/>
</dbReference>
<keyword evidence="4 5" id="KW-0472">Membrane</keyword>
<dbReference type="InterPro" id="IPR006260">
    <property type="entry name" value="TonB/TolA_C"/>
</dbReference>
<dbReference type="Pfam" id="PF03544">
    <property type="entry name" value="TonB_C"/>
    <property type="match status" value="1"/>
</dbReference>
<dbReference type="NCBIfam" id="TIGR01352">
    <property type="entry name" value="tonB_Cterm"/>
    <property type="match status" value="1"/>
</dbReference>
<comment type="caution">
    <text evidence="7">The sequence shown here is derived from an EMBL/GenBank/DDBJ whole genome shotgun (WGS) entry which is preliminary data.</text>
</comment>
<dbReference type="PROSITE" id="PS52015">
    <property type="entry name" value="TONB_CTD"/>
    <property type="match status" value="1"/>
</dbReference>
<feature type="transmembrane region" description="Helical" evidence="5">
    <location>
        <begin position="216"/>
        <end position="238"/>
    </location>
</feature>
<dbReference type="CDD" id="cd07341">
    <property type="entry name" value="M56_BlaR1_MecR1_like"/>
    <property type="match status" value="1"/>
</dbReference>